<dbReference type="OrthoDB" id="434092at2759"/>
<keyword evidence="6 10" id="KW-1133">Transmembrane helix</keyword>
<comment type="catalytic activity">
    <reaction evidence="10">
        <text>a very-long-chain acyl-CoA + malonyl-CoA + H(+) = a very-long-chain 3-oxoacyl-CoA + CO2 + CoA</text>
        <dbReference type="Rhea" id="RHEA:32727"/>
        <dbReference type="ChEBI" id="CHEBI:15378"/>
        <dbReference type="ChEBI" id="CHEBI:16526"/>
        <dbReference type="ChEBI" id="CHEBI:57287"/>
        <dbReference type="ChEBI" id="CHEBI:57384"/>
        <dbReference type="ChEBI" id="CHEBI:90725"/>
        <dbReference type="ChEBI" id="CHEBI:90736"/>
        <dbReference type="EC" id="2.3.1.199"/>
    </reaction>
</comment>
<dbReference type="GO" id="GO:0019367">
    <property type="term" value="P:fatty acid elongation, saturated fatty acid"/>
    <property type="evidence" value="ECO:0007669"/>
    <property type="project" value="TreeGrafter"/>
</dbReference>
<dbReference type="Proteomes" id="UP000030742">
    <property type="component" value="Unassembled WGS sequence"/>
</dbReference>
<keyword evidence="9 10" id="KW-0275">Fatty acid biosynthesis</keyword>
<feature type="transmembrane region" description="Helical" evidence="10">
    <location>
        <begin position="68"/>
        <end position="87"/>
    </location>
</feature>
<evidence type="ECO:0000256" key="6">
    <source>
        <dbReference type="ARBA" id="ARBA00022989"/>
    </source>
</evidence>
<evidence type="ECO:0000256" key="8">
    <source>
        <dbReference type="ARBA" id="ARBA00023136"/>
    </source>
</evidence>
<reference evidence="11 12" key="1">
    <citation type="journal article" date="2013" name="Genome Biol.">
        <title>Draft genome of the mountain pine beetle, Dendroctonus ponderosae Hopkins, a major forest pest.</title>
        <authorList>
            <person name="Keeling C.I."/>
            <person name="Yuen M.M."/>
            <person name="Liao N.Y."/>
            <person name="Docking T.R."/>
            <person name="Chan S.K."/>
            <person name="Taylor G.A."/>
            <person name="Palmquist D.L."/>
            <person name="Jackman S.D."/>
            <person name="Nguyen A."/>
            <person name="Li M."/>
            <person name="Henderson H."/>
            <person name="Janes J.K."/>
            <person name="Zhao Y."/>
            <person name="Pandoh P."/>
            <person name="Moore R."/>
            <person name="Sperling F.A."/>
            <person name="Huber D.P."/>
            <person name="Birol I."/>
            <person name="Jones S.J."/>
            <person name="Bohlmann J."/>
        </authorList>
    </citation>
    <scope>NUCLEOTIDE SEQUENCE</scope>
</reference>
<dbReference type="GO" id="GO:0009922">
    <property type="term" value="F:fatty acid elongase activity"/>
    <property type="evidence" value="ECO:0007669"/>
    <property type="project" value="UniProtKB-EC"/>
</dbReference>
<keyword evidence="2 10" id="KW-0444">Lipid biosynthesis</keyword>
<dbReference type="EC" id="2.3.1.199" evidence="10"/>
<evidence type="ECO:0000313" key="12">
    <source>
        <dbReference type="Proteomes" id="UP000030742"/>
    </source>
</evidence>
<dbReference type="GO" id="GO:0034626">
    <property type="term" value="P:fatty acid elongation, polyunsaturated fatty acid"/>
    <property type="evidence" value="ECO:0007669"/>
    <property type="project" value="TreeGrafter"/>
</dbReference>
<dbReference type="InterPro" id="IPR002076">
    <property type="entry name" value="ELO_fam"/>
</dbReference>
<protein>
    <recommendedName>
        <fullName evidence="10">Elongation of very long chain fatty acids protein</fullName>
        <ecNumber evidence="10">2.3.1.199</ecNumber>
    </recommendedName>
    <alternativeName>
        <fullName evidence="10">Very-long-chain 3-oxoacyl-CoA synthase</fullName>
    </alternativeName>
</protein>
<dbReference type="GO" id="GO:0030148">
    <property type="term" value="P:sphingolipid biosynthetic process"/>
    <property type="evidence" value="ECO:0007669"/>
    <property type="project" value="TreeGrafter"/>
</dbReference>
<evidence type="ECO:0000256" key="10">
    <source>
        <dbReference type="RuleBase" id="RU361115"/>
    </source>
</evidence>
<name>U4UK32_DENPD</name>
<keyword evidence="7 10" id="KW-0443">Lipid metabolism</keyword>
<gene>
    <name evidence="11" type="ORF">D910_11711</name>
</gene>
<feature type="transmembrane region" description="Helical" evidence="10">
    <location>
        <begin position="38"/>
        <end position="56"/>
    </location>
</feature>
<keyword evidence="4 10" id="KW-0812">Transmembrane</keyword>
<evidence type="ECO:0000256" key="2">
    <source>
        <dbReference type="ARBA" id="ARBA00022516"/>
    </source>
</evidence>
<dbReference type="EMBL" id="KB632390">
    <property type="protein sequence ID" value="ERL94434.1"/>
    <property type="molecule type" value="Genomic_DNA"/>
</dbReference>
<keyword evidence="5 10" id="KW-0276">Fatty acid metabolism</keyword>
<feature type="transmembrane region" description="Helical" evidence="10">
    <location>
        <begin position="139"/>
        <end position="160"/>
    </location>
</feature>
<comment type="caution">
    <text evidence="10">Lacks conserved residue(s) required for the propagation of feature annotation.</text>
</comment>
<organism evidence="11 12">
    <name type="scientific">Dendroctonus ponderosae</name>
    <name type="common">Mountain pine beetle</name>
    <dbReference type="NCBI Taxonomy" id="77166"/>
    <lineage>
        <taxon>Eukaryota</taxon>
        <taxon>Metazoa</taxon>
        <taxon>Ecdysozoa</taxon>
        <taxon>Arthropoda</taxon>
        <taxon>Hexapoda</taxon>
        <taxon>Insecta</taxon>
        <taxon>Pterygota</taxon>
        <taxon>Neoptera</taxon>
        <taxon>Endopterygota</taxon>
        <taxon>Coleoptera</taxon>
        <taxon>Polyphaga</taxon>
        <taxon>Cucujiformia</taxon>
        <taxon>Curculionidae</taxon>
        <taxon>Scolytinae</taxon>
        <taxon>Dendroctonus</taxon>
    </lineage>
</organism>
<evidence type="ECO:0000256" key="7">
    <source>
        <dbReference type="ARBA" id="ARBA00023098"/>
    </source>
</evidence>
<keyword evidence="8 10" id="KW-0472">Membrane</keyword>
<comment type="subcellular location">
    <subcellularLocation>
        <location evidence="1">Membrane</location>
        <topology evidence="1">Multi-pass membrane protein</topology>
    </subcellularLocation>
</comment>
<evidence type="ECO:0000313" key="11">
    <source>
        <dbReference type="EMBL" id="ERL94434.1"/>
    </source>
</evidence>
<proteinExistence type="inferred from homology"/>
<comment type="similarity">
    <text evidence="10">Belongs to the ELO family.</text>
</comment>
<evidence type="ECO:0000256" key="1">
    <source>
        <dbReference type="ARBA" id="ARBA00004141"/>
    </source>
</evidence>
<dbReference type="Pfam" id="PF01151">
    <property type="entry name" value="ELO"/>
    <property type="match status" value="1"/>
</dbReference>
<dbReference type="GO" id="GO:0042761">
    <property type="term" value="P:very long-chain fatty acid biosynthetic process"/>
    <property type="evidence" value="ECO:0007669"/>
    <property type="project" value="TreeGrafter"/>
</dbReference>
<dbReference type="PANTHER" id="PTHR11157:SF12">
    <property type="entry name" value="ELONGATION OF VERY LONG CHAIN FATTY ACIDS PROTEIN 4"/>
    <property type="match status" value="1"/>
</dbReference>
<accession>U4UK32</accession>
<evidence type="ECO:0000256" key="5">
    <source>
        <dbReference type="ARBA" id="ARBA00022832"/>
    </source>
</evidence>
<evidence type="ECO:0000256" key="3">
    <source>
        <dbReference type="ARBA" id="ARBA00022679"/>
    </source>
</evidence>
<dbReference type="GO" id="GO:0034625">
    <property type="term" value="P:fatty acid elongation, monounsaturated fatty acid"/>
    <property type="evidence" value="ECO:0007669"/>
    <property type="project" value="TreeGrafter"/>
</dbReference>
<dbReference type="AlphaFoldDB" id="U4UK32"/>
<dbReference type="PANTHER" id="PTHR11157">
    <property type="entry name" value="FATTY ACID ACYL TRANSFERASE-RELATED"/>
    <property type="match status" value="1"/>
</dbReference>
<dbReference type="STRING" id="77166.U4UK32"/>
<evidence type="ECO:0000256" key="9">
    <source>
        <dbReference type="ARBA" id="ARBA00023160"/>
    </source>
</evidence>
<evidence type="ECO:0000256" key="4">
    <source>
        <dbReference type="ARBA" id="ARBA00022692"/>
    </source>
</evidence>
<dbReference type="GO" id="GO:0005789">
    <property type="term" value="C:endoplasmic reticulum membrane"/>
    <property type="evidence" value="ECO:0007669"/>
    <property type="project" value="TreeGrafter"/>
</dbReference>
<sequence length="197" mass="22775">MAELINSTQTALQQAYDYYLWTLTLSDKRTRGWALVDSPVPTLLFTALYLFLVWIGPKYMEKRKPFKLTPLLVPYNMAMAILNGYIASQLLTASTRLKYSYICEPCRQKNDPDELQIQFTCALILGVNGIRTGCEFPLWMHYTLIFYMLSFIVLFGNFYVKAYIDKGNQVFFGMDVGCGQGNTYETHKFLKNKQKTN</sequence>
<keyword evidence="3 10" id="KW-0808">Transferase</keyword>